<evidence type="ECO:0000313" key="3">
    <source>
        <dbReference type="Proteomes" id="UP000272778"/>
    </source>
</evidence>
<reference evidence="2 3" key="1">
    <citation type="submission" date="2018-11" db="EMBL/GenBank/DDBJ databases">
        <title>Paraburkholderia sp. DHOA04, isolated from soil.</title>
        <authorList>
            <person name="Gao Z.-H."/>
            <person name="Qiu L.-H."/>
            <person name="Fu J.-C."/>
        </authorList>
    </citation>
    <scope>NUCLEOTIDE SEQUENCE [LARGE SCALE GENOMIC DNA]</scope>
    <source>
        <strain evidence="2 3">DHOA04</strain>
    </source>
</reference>
<feature type="region of interest" description="Disordered" evidence="1">
    <location>
        <begin position="175"/>
        <end position="197"/>
    </location>
</feature>
<feature type="compositionally biased region" description="Basic residues" evidence="1">
    <location>
        <begin position="186"/>
        <end position="197"/>
    </location>
</feature>
<dbReference type="OrthoDB" id="9020111at2"/>
<accession>A0A3N6MS40</accession>
<proteinExistence type="predicted"/>
<evidence type="ECO:0000256" key="1">
    <source>
        <dbReference type="SAM" id="MobiDB-lite"/>
    </source>
</evidence>
<sequence>MEIADFNRIWSAVYGHPAWSVKHGHGSFLTLEFGQPELQIREPRVAAPGASECVRERLSRRDVNVTGRWHLWIYCCNWSITLNGKEAAYSDSPDDDIKSAVQRLDGQKLLSVSWGETPGAWVFTFDLGGELKTWPYDDDPTYEQWFLFVRDSGNVLSVRADGLCSYDSEHVPMGDETWTPINARPPRPRRRRPSSTS</sequence>
<comment type="caution">
    <text evidence="2">The sequence shown here is derived from an EMBL/GenBank/DDBJ whole genome shotgun (WGS) entry which is preliminary data.</text>
</comment>
<dbReference type="AlphaFoldDB" id="A0A3N6MS40"/>
<gene>
    <name evidence="2" type="ORF">D1Y85_12055</name>
</gene>
<dbReference type="RefSeq" id="WP_124151275.1">
    <property type="nucleotide sequence ID" value="NZ_RQIS01000007.1"/>
</dbReference>
<evidence type="ECO:0000313" key="2">
    <source>
        <dbReference type="EMBL" id="RQH06598.1"/>
    </source>
</evidence>
<dbReference type="Proteomes" id="UP000272778">
    <property type="component" value="Unassembled WGS sequence"/>
</dbReference>
<organism evidence="2 3">
    <name type="scientific">Paraburkholderia dinghuensis</name>
    <dbReference type="NCBI Taxonomy" id="2305225"/>
    <lineage>
        <taxon>Bacteria</taxon>
        <taxon>Pseudomonadati</taxon>
        <taxon>Pseudomonadota</taxon>
        <taxon>Betaproteobacteria</taxon>
        <taxon>Burkholderiales</taxon>
        <taxon>Burkholderiaceae</taxon>
        <taxon>Paraburkholderia</taxon>
    </lineage>
</organism>
<name>A0A3N6MS40_9BURK</name>
<keyword evidence="3" id="KW-1185">Reference proteome</keyword>
<protein>
    <submittedName>
        <fullName evidence="2">Uncharacterized protein</fullName>
    </submittedName>
</protein>
<dbReference type="EMBL" id="RQIS01000007">
    <property type="protein sequence ID" value="RQH06598.1"/>
    <property type="molecule type" value="Genomic_DNA"/>
</dbReference>